<reference evidence="2 3" key="1">
    <citation type="journal article" date="2024" name="Commun. Biol.">
        <title>Comparative genomic analysis of thermophilic fungi reveals convergent evolutionary adaptations and gene losses.</title>
        <authorList>
            <person name="Steindorff A.S."/>
            <person name="Aguilar-Pontes M.V."/>
            <person name="Robinson A.J."/>
            <person name="Andreopoulos B."/>
            <person name="LaButti K."/>
            <person name="Kuo A."/>
            <person name="Mondo S."/>
            <person name="Riley R."/>
            <person name="Otillar R."/>
            <person name="Haridas S."/>
            <person name="Lipzen A."/>
            <person name="Grimwood J."/>
            <person name="Schmutz J."/>
            <person name="Clum A."/>
            <person name="Reid I.D."/>
            <person name="Moisan M.C."/>
            <person name="Butler G."/>
            <person name="Nguyen T.T.M."/>
            <person name="Dewar K."/>
            <person name="Conant G."/>
            <person name="Drula E."/>
            <person name="Henrissat B."/>
            <person name="Hansel C."/>
            <person name="Singer S."/>
            <person name="Hutchinson M.I."/>
            <person name="de Vries R.P."/>
            <person name="Natvig D.O."/>
            <person name="Powell A.J."/>
            <person name="Tsang A."/>
            <person name="Grigoriev I.V."/>
        </authorList>
    </citation>
    <scope>NUCLEOTIDE SEQUENCE [LARGE SCALE GENOMIC DNA]</scope>
    <source>
        <strain evidence="2 3">CBS 494.80</strain>
    </source>
</reference>
<feature type="region of interest" description="Disordered" evidence="1">
    <location>
        <begin position="525"/>
        <end position="548"/>
    </location>
</feature>
<name>A0ABR4BZA8_9HELO</name>
<comment type="caution">
    <text evidence="2">The sequence shown here is derived from an EMBL/GenBank/DDBJ whole genome shotgun (WGS) entry which is preliminary data.</text>
</comment>
<dbReference type="Proteomes" id="UP001595075">
    <property type="component" value="Unassembled WGS sequence"/>
</dbReference>
<evidence type="ECO:0000313" key="3">
    <source>
        <dbReference type="Proteomes" id="UP001595075"/>
    </source>
</evidence>
<dbReference type="InterPro" id="IPR025213">
    <property type="entry name" value="Sim4_Fta2"/>
</dbReference>
<dbReference type="EMBL" id="JAZHXI010000017">
    <property type="protein sequence ID" value="KAL2062063.1"/>
    <property type="molecule type" value="Genomic_DNA"/>
</dbReference>
<dbReference type="Pfam" id="PF13095">
    <property type="entry name" value="FTA2"/>
    <property type="match status" value="1"/>
</dbReference>
<feature type="compositionally biased region" description="Polar residues" evidence="1">
    <location>
        <begin position="52"/>
        <end position="87"/>
    </location>
</feature>
<gene>
    <name evidence="2" type="ORF">VTL71DRAFT_6329</name>
</gene>
<keyword evidence="3" id="KW-1185">Reference proteome</keyword>
<organism evidence="2 3">
    <name type="scientific">Oculimacula yallundae</name>
    <dbReference type="NCBI Taxonomy" id="86028"/>
    <lineage>
        <taxon>Eukaryota</taxon>
        <taxon>Fungi</taxon>
        <taxon>Dikarya</taxon>
        <taxon>Ascomycota</taxon>
        <taxon>Pezizomycotina</taxon>
        <taxon>Leotiomycetes</taxon>
        <taxon>Helotiales</taxon>
        <taxon>Ploettnerulaceae</taxon>
        <taxon>Oculimacula</taxon>
    </lineage>
</organism>
<protein>
    <recommendedName>
        <fullName evidence="4">Protein kinase domain-containing protein</fullName>
    </recommendedName>
</protein>
<dbReference type="InterPro" id="IPR011009">
    <property type="entry name" value="Kinase-like_dom_sf"/>
</dbReference>
<feature type="region of interest" description="Disordered" evidence="1">
    <location>
        <begin position="52"/>
        <end position="97"/>
    </location>
</feature>
<feature type="compositionally biased region" description="Basic and acidic residues" evidence="1">
    <location>
        <begin position="528"/>
        <end position="548"/>
    </location>
</feature>
<evidence type="ECO:0000313" key="2">
    <source>
        <dbReference type="EMBL" id="KAL2062063.1"/>
    </source>
</evidence>
<accession>A0ABR4BZA8</accession>
<evidence type="ECO:0008006" key="4">
    <source>
        <dbReference type="Google" id="ProtNLM"/>
    </source>
</evidence>
<dbReference type="SUPFAM" id="SSF56112">
    <property type="entry name" value="Protein kinase-like (PK-like)"/>
    <property type="match status" value="1"/>
</dbReference>
<evidence type="ECO:0000256" key="1">
    <source>
        <dbReference type="SAM" id="MobiDB-lite"/>
    </source>
</evidence>
<proteinExistence type="predicted"/>
<sequence length="548" mass="62129">MLQQLELVLRPHTQAIAGMKRAHCEVNKSEDDIKQATPDCRWLTMPFGNHLQTESQKQEKNTPPSRTPLPSSKRQKTGVTSSISLLTPSPARLHPPSPLRYQISEILPEAVPFAVHGKPQKPRFRSKTGRRKTGKLLLRKVLAPTVKPLRQLKRKEKKIKIVPAPPPVRAHPPSPLRYQINETPKPIPFTLALTPTKHRNRGRTEPRLLREVLAPVVQPLEEFNFLEDEIEIVNVISQGEHSIIFRIFAGEKFYALKIVSTVSLLSSPYQYPLFQGTLLTLPQHRYERTTVPEFSTYPEPNPFFDAEYSAYARLAPYPSIHGHLTPKCHGFINFSSLPCAPTTPSSPNQPRQPFTSRTDSPALYLDYITQHSTTTPKQIHSSPVWRAYFTTAPAKAPLLRGLVLDDLPLLRVLDPAILDSPSSAYRSIARQGTSKLKDLHACGILHGDLAEENSVLVKIGDGKGNENAEKDGGVGFLFLGFDRAKTVRDFKPSVFRRLARREERVWEGRWECLVVESEEKLKKKRERREKVEKEEKDNKKLVRCAKDT</sequence>